<organism evidence="1">
    <name type="scientific">marine metagenome</name>
    <dbReference type="NCBI Taxonomy" id="408172"/>
    <lineage>
        <taxon>unclassified sequences</taxon>
        <taxon>metagenomes</taxon>
        <taxon>ecological metagenomes</taxon>
    </lineage>
</organism>
<evidence type="ECO:0000313" key="1">
    <source>
        <dbReference type="EMBL" id="SVA48161.1"/>
    </source>
</evidence>
<protein>
    <recommendedName>
        <fullName evidence="2">NIF system FeS cluster assembly NifU N-terminal domain-containing protein</fullName>
    </recommendedName>
</protein>
<reference evidence="1" key="1">
    <citation type="submission" date="2018-05" db="EMBL/GenBank/DDBJ databases">
        <authorList>
            <person name="Lanie J.A."/>
            <person name="Ng W.-L."/>
            <person name="Kazmierczak K.M."/>
            <person name="Andrzejewski T.M."/>
            <person name="Davidsen T.M."/>
            <person name="Wayne K.J."/>
            <person name="Tettelin H."/>
            <person name="Glass J.I."/>
            <person name="Rusch D."/>
            <person name="Podicherti R."/>
            <person name="Tsui H.-C.T."/>
            <person name="Winkler M.E."/>
        </authorList>
    </citation>
    <scope>NUCLEOTIDE SEQUENCE</scope>
</reference>
<gene>
    <name evidence="1" type="ORF">METZ01_LOCUS101015</name>
</gene>
<dbReference type="EMBL" id="UINC01010861">
    <property type="protein sequence ID" value="SVA48161.1"/>
    <property type="molecule type" value="Genomic_DNA"/>
</dbReference>
<sequence>MPCKDTKSQISIVLDSKDHLLSFEYSKMTCNKEIDGGSGFRDYCIGKPVDILSKLEFNDLINVFQLCDTESQFLLFLEWSALSAALDQYQGKLIPNEENRYQIATIAYESDQVEIKQIVLEPPEMPKIIPCRKR</sequence>
<accession>A0A381W782</accession>
<dbReference type="AlphaFoldDB" id="A0A381W782"/>
<name>A0A381W782_9ZZZZ</name>
<proteinExistence type="predicted"/>
<evidence type="ECO:0008006" key="2">
    <source>
        <dbReference type="Google" id="ProtNLM"/>
    </source>
</evidence>